<evidence type="ECO:0000313" key="4">
    <source>
        <dbReference type="EMBL" id="NYD54304.1"/>
    </source>
</evidence>
<dbReference type="PROSITE" id="PS51549">
    <property type="entry name" value="DM13"/>
    <property type="match status" value="1"/>
</dbReference>
<feature type="domain" description="DM13" evidence="3">
    <location>
        <begin position="70"/>
        <end position="165"/>
    </location>
</feature>
<keyword evidence="2" id="KW-0732">Signal</keyword>
<protein>
    <submittedName>
        <fullName evidence="4">ABC-type oligopeptide transport system substrate-binding subunit</fullName>
    </submittedName>
</protein>
<sequence length="165" mass="16903">MRKTPLLLPTALLAVGLALAGCSSPTDSGTNEGMQDSSSESMAPNDSMAPEDSMDEDEAMNSDAMAEVSGMFEGLGDKSVAGTATLSGDALTLSGFSSDEGPDLHVYLTNGVDEEAVTAGMRIDAVAFDQESQTFALDGVDPSTYTHVVIHCDKAKAVFGAAALS</sequence>
<dbReference type="Proteomes" id="UP000552045">
    <property type="component" value="Unassembled WGS sequence"/>
</dbReference>
<reference evidence="4 5" key="1">
    <citation type="submission" date="2020-07" db="EMBL/GenBank/DDBJ databases">
        <title>Sequencing the genomes of 1000 actinobacteria strains.</title>
        <authorList>
            <person name="Klenk H.-P."/>
        </authorList>
    </citation>
    <scope>NUCLEOTIDE SEQUENCE [LARGE SCALE GENOMIC DNA]</scope>
    <source>
        <strain evidence="4 5">DSM 22185</strain>
    </source>
</reference>
<dbReference type="PROSITE" id="PS51257">
    <property type="entry name" value="PROKAR_LIPOPROTEIN"/>
    <property type="match status" value="1"/>
</dbReference>
<feature type="signal peptide" evidence="2">
    <location>
        <begin position="1"/>
        <end position="20"/>
    </location>
</feature>
<evidence type="ECO:0000313" key="5">
    <source>
        <dbReference type="Proteomes" id="UP000552045"/>
    </source>
</evidence>
<dbReference type="Pfam" id="PF10517">
    <property type="entry name" value="DM13"/>
    <property type="match status" value="1"/>
</dbReference>
<proteinExistence type="predicted"/>
<comment type="caution">
    <text evidence="4">The sequence shown here is derived from an EMBL/GenBank/DDBJ whole genome shotgun (WGS) entry which is preliminary data.</text>
</comment>
<gene>
    <name evidence="4" type="ORF">BKA02_001359</name>
</gene>
<name>A0A7Y9EUZ1_9MICO</name>
<evidence type="ECO:0000259" key="3">
    <source>
        <dbReference type="PROSITE" id="PS51549"/>
    </source>
</evidence>
<evidence type="ECO:0000256" key="2">
    <source>
        <dbReference type="SAM" id="SignalP"/>
    </source>
</evidence>
<dbReference type="EMBL" id="JACCBH010000001">
    <property type="protein sequence ID" value="NYD54304.1"/>
    <property type="molecule type" value="Genomic_DNA"/>
</dbReference>
<dbReference type="RefSeq" id="WP_179432514.1">
    <property type="nucleotide sequence ID" value="NZ_BAABLC010000001.1"/>
</dbReference>
<dbReference type="AlphaFoldDB" id="A0A7Y9EUZ1"/>
<accession>A0A7Y9EUZ1</accession>
<dbReference type="InterPro" id="IPR019545">
    <property type="entry name" value="DM13_domain"/>
</dbReference>
<feature type="region of interest" description="Disordered" evidence="1">
    <location>
        <begin position="25"/>
        <end position="68"/>
    </location>
</feature>
<feature type="chain" id="PRO_5038635482" evidence="2">
    <location>
        <begin position="21"/>
        <end position="165"/>
    </location>
</feature>
<feature type="compositionally biased region" description="Polar residues" evidence="1">
    <location>
        <begin position="25"/>
        <end position="44"/>
    </location>
</feature>
<keyword evidence="5" id="KW-1185">Reference proteome</keyword>
<organism evidence="4 5">
    <name type="scientific">Microbacterium pseudoresistens</name>
    <dbReference type="NCBI Taxonomy" id="640634"/>
    <lineage>
        <taxon>Bacteria</taxon>
        <taxon>Bacillati</taxon>
        <taxon>Actinomycetota</taxon>
        <taxon>Actinomycetes</taxon>
        <taxon>Micrococcales</taxon>
        <taxon>Microbacteriaceae</taxon>
        <taxon>Microbacterium</taxon>
    </lineage>
</organism>
<evidence type="ECO:0000256" key="1">
    <source>
        <dbReference type="SAM" id="MobiDB-lite"/>
    </source>
</evidence>